<name>A0A7W9PKQ0_9NOCA</name>
<sequence>MRTTIRAAAAGSMLAAALVTGAATASAEAPQPGVLEQIADHLRAIGTGSGIPDWHCQFGSSNDPACFLPYYD</sequence>
<reference evidence="2 3" key="1">
    <citation type="submission" date="2020-08" db="EMBL/GenBank/DDBJ databases">
        <title>Sequencing the genomes of 1000 actinobacteria strains.</title>
        <authorList>
            <person name="Klenk H.-P."/>
        </authorList>
    </citation>
    <scope>NUCLEOTIDE SEQUENCE [LARGE SCALE GENOMIC DNA]</scope>
    <source>
        <strain evidence="2 3">DSM 43582</strain>
    </source>
</reference>
<dbReference type="AlphaFoldDB" id="A0A7W9PKQ0"/>
<keyword evidence="1" id="KW-0732">Signal</keyword>
<evidence type="ECO:0000313" key="3">
    <source>
        <dbReference type="Proteomes" id="UP000540412"/>
    </source>
</evidence>
<evidence type="ECO:0000313" key="2">
    <source>
        <dbReference type="EMBL" id="MBB5917915.1"/>
    </source>
</evidence>
<feature type="chain" id="PRO_5039628713" evidence="1">
    <location>
        <begin position="28"/>
        <end position="72"/>
    </location>
</feature>
<feature type="signal peptide" evidence="1">
    <location>
        <begin position="1"/>
        <end position="27"/>
    </location>
</feature>
<dbReference type="RefSeq" id="WP_040747697.1">
    <property type="nucleotide sequence ID" value="NZ_JACHIT010000002.1"/>
</dbReference>
<protein>
    <submittedName>
        <fullName evidence="2">Uncharacterized protein</fullName>
    </submittedName>
</protein>
<organism evidence="2 3">
    <name type="scientific">Nocardia transvalensis</name>
    <dbReference type="NCBI Taxonomy" id="37333"/>
    <lineage>
        <taxon>Bacteria</taxon>
        <taxon>Bacillati</taxon>
        <taxon>Actinomycetota</taxon>
        <taxon>Actinomycetes</taxon>
        <taxon>Mycobacteriales</taxon>
        <taxon>Nocardiaceae</taxon>
        <taxon>Nocardia</taxon>
    </lineage>
</organism>
<gene>
    <name evidence="2" type="ORF">BJY24_006827</name>
</gene>
<dbReference type="Proteomes" id="UP000540412">
    <property type="component" value="Unassembled WGS sequence"/>
</dbReference>
<comment type="caution">
    <text evidence="2">The sequence shown here is derived from an EMBL/GenBank/DDBJ whole genome shotgun (WGS) entry which is preliminary data.</text>
</comment>
<keyword evidence="3" id="KW-1185">Reference proteome</keyword>
<dbReference type="EMBL" id="JACHIT010000002">
    <property type="protein sequence ID" value="MBB5917915.1"/>
    <property type="molecule type" value="Genomic_DNA"/>
</dbReference>
<proteinExistence type="predicted"/>
<evidence type="ECO:0000256" key="1">
    <source>
        <dbReference type="SAM" id="SignalP"/>
    </source>
</evidence>
<accession>A0A7W9PKQ0</accession>